<name>A0A387BK27_9MICO</name>
<dbReference type="AlphaFoldDB" id="A0A387BK27"/>
<dbReference type="EMBL" id="CP032630">
    <property type="protein sequence ID" value="AYF98880.1"/>
    <property type="molecule type" value="Genomic_DNA"/>
</dbReference>
<accession>A0A387BK27</accession>
<protein>
    <recommendedName>
        <fullName evidence="3">DUF4352 domain-containing protein</fullName>
    </recommendedName>
</protein>
<evidence type="ECO:0008006" key="3">
    <source>
        <dbReference type="Google" id="ProtNLM"/>
    </source>
</evidence>
<organism evidence="1 2">
    <name type="scientific">Protaetiibacter intestinalis</name>
    <dbReference type="NCBI Taxonomy" id="2419774"/>
    <lineage>
        <taxon>Bacteria</taxon>
        <taxon>Bacillati</taxon>
        <taxon>Actinomycetota</taxon>
        <taxon>Actinomycetes</taxon>
        <taxon>Micrococcales</taxon>
        <taxon>Microbacteriaceae</taxon>
        <taxon>Protaetiibacter</taxon>
    </lineage>
</organism>
<gene>
    <name evidence="1" type="ORF">D7I47_11860</name>
</gene>
<sequence>MTAALVLLALAFVVARTEPESEVRFAPFVQTVAIGERATGRNIAAQVDGAEFADTVSMGSWTGETRGVWLVVEAQTAAMLTSSLPGAELHVGERTWIPSQRADYSSLQKTTLAPGLPMAGVFVFELPSDIASVPGADRAVLWIMSGSDARLDSVVQATIDLGTLGRSDRLDLAPAERATW</sequence>
<dbReference type="Proteomes" id="UP000278886">
    <property type="component" value="Chromosome"/>
</dbReference>
<dbReference type="KEGG" id="lyd:D7I47_11860"/>
<evidence type="ECO:0000313" key="1">
    <source>
        <dbReference type="EMBL" id="AYF98880.1"/>
    </source>
</evidence>
<proteinExistence type="predicted"/>
<keyword evidence="2" id="KW-1185">Reference proteome</keyword>
<evidence type="ECO:0000313" key="2">
    <source>
        <dbReference type="Proteomes" id="UP000278886"/>
    </source>
</evidence>
<reference evidence="2" key="1">
    <citation type="submission" date="2018-09" db="EMBL/GenBank/DDBJ databases">
        <title>Genome sequencing of strain 2DFWR-13.</title>
        <authorList>
            <person name="Heo J."/>
            <person name="Kim S.-J."/>
            <person name="Kwon S.-W."/>
        </authorList>
    </citation>
    <scope>NUCLEOTIDE SEQUENCE [LARGE SCALE GENOMIC DNA]</scope>
    <source>
        <strain evidence="2">2DFWR-13</strain>
    </source>
</reference>